<proteinExistence type="predicted"/>
<dbReference type="PROSITE" id="PS50297">
    <property type="entry name" value="ANK_REP_REGION"/>
    <property type="match status" value="4"/>
</dbReference>
<evidence type="ECO:0000256" key="1">
    <source>
        <dbReference type="ARBA" id="ARBA00022737"/>
    </source>
</evidence>
<dbReference type="InterPro" id="IPR036770">
    <property type="entry name" value="Ankyrin_rpt-contain_sf"/>
</dbReference>
<gene>
    <name evidence="4" type="ORF">OCTVUL_1B014828</name>
</gene>
<evidence type="ECO:0000313" key="5">
    <source>
        <dbReference type="Proteomes" id="UP001162480"/>
    </source>
</evidence>
<dbReference type="PROSITE" id="PS50088">
    <property type="entry name" value="ANK_REPEAT"/>
    <property type="match status" value="4"/>
</dbReference>
<dbReference type="AlphaFoldDB" id="A0AA36MI42"/>
<dbReference type="Gene3D" id="1.25.40.20">
    <property type="entry name" value="Ankyrin repeat-containing domain"/>
    <property type="match status" value="2"/>
</dbReference>
<organism evidence="4 5">
    <name type="scientific">Octopus vulgaris</name>
    <name type="common">Common octopus</name>
    <dbReference type="NCBI Taxonomy" id="6645"/>
    <lineage>
        <taxon>Eukaryota</taxon>
        <taxon>Metazoa</taxon>
        <taxon>Spiralia</taxon>
        <taxon>Lophotrochozoa</taxon>
        <taxon>Mollusca</taxon>
        <taxon>Cephalopoda</taxon>
        <taxon>Coleoidea</taxon>
        <taxon>Octopodiformes</taxon>
        <taxon>Octopoda</taxon>
        <taxon>Incirrata</taxon>
        <taxon>Octopodidae</taxon>
        <taxon>Octopus</taxon>
    </lineage>
</organism>
<evidence type="ECO:0000256" key="2">
    <source>
        <dbReference type="ARBA" id="ARBA00023043"/>
    </source>
</evidence>
<dbReference type="PANTHER" id="PTHR24198">
    <property type="entry name" value="ANKYRIN REPEAT AND PROTEIN KINASE DOMAIN-CONTAINING PROTEIN"/>
    <property type="match status" value="1"/>
</dbReference>
<dbReference type="Proteomes" id="UP001162480">
    <property type="component" value="Unassembled WGS sequence"/>
</dbReference>
<keyword evidence="5" id="KW-1185">Reference proteome</keyword>
<protein>
    <submittedName>
        <fullName evidence="4">E3 ubiquitin-protein ligase MIB2-like isoform X3</fullName>
    </submittedName>
</protein>
<name>A0AA36MI42_OCTVU</name>
<dbReference type="PANTHER" id="PTHR24198:SF165">
    <property type="entry name" value="ANKYRIN REPEAT-CONTAINING PROTEIN-RELATED"/>
    <property type="match status" value="1"/>
</dbReference>
<dbReference type="SMART" id="SM00248">
    <property type="entry name" value="ANK"/>
    <property type="match status" value="4"/>
</dbReference>
<keyword evidence="2 3" id="KW-0040">ANK repeat</keyword>
<evidence type="ECO:0000256" key="3">
    <source>
        <dbReference type="PROSITE-ProRule" id="PRU00023"/>
    </source>
</evidence>
<feature type="repeat" description="ANK" evidence="3">
    <location>
        <begin position="101"/>
        <end position="122"/>
    </location>
</feature>
<feature type="repeat" description="ANK" evidence="3">
    <location>
        <begin position="34"/>
        <end position="67"/>
    </location>
</feature>
<accession>A0AA36MI42</accession>
<dbReference type="InterPro" id="IPR002110">
    <property type="entry name" value="Ankyrin_rpt"/>
</dbReference>
<keyword evidence="1" id="KW-0677">Repeat</keyword>
<dbReference type="EMBL" id="CATOCA020000001">
    <property type="protein sequence ID" value="CAJ1099284.1"/>
    <property type="molecule type" value="Genomic_DNA"/>
</dbReference>
<dbReference type="SUPFAM" id="SSF48403">
    <property type="entry name" value="Ankyrin repeat"/>
    <property type="match status" value="1"/>
</dbReference>
<feature type="repeat" description="ANK" evidence="3">
    <location>
        <begin position="68"/>
        <end position="100"/>
    </location>
</feature>
<dbReference type="Pfam" id="PF13637">
    <property type="entry name" value="Ank_4"/>
    <property type="match status" value="1"/>
</dbReference>
<sequence>MDSIFDKIRNNDVEGLKILIEEEQGEINKPIDEYGRTPLMIASLVGADRRIIDILIKAGPELEAKDVWGRTALHLAVWSGRPHLVEILLSRGSEVNPRDGRGRTPLHLACYYGYLHIVELLLGHNGIDANVVHKEGDTPLHWAVRGQRYDTVLKMLNKTKRFHSEVEPLSILDKFCKDLKLGNEERCSGVVVACYLAHHGANFYCKNKIGRTPLDLIEKENLKKTLKTLFPPQCVFCEDEIISQIVEPQQNLASSSNILHLITLCSFTIFLGYMTTSIRTVIMVPMFHNIPIVTSSSNEKPSEETSIKRIGGLVSC</sequence>
<comment type="caution">
    <text evidence="4">The sequence shown here is derived from an EMBL/GenBank/DDBJ whole genome shotgun (WGS) entry which is preliminary data.</text>
</comment>
<evidence type="ECO:0000313" key="4">
    <source>
        <dbReference type="EMBL" id="CAJ1099284.1"/>
    </source>
</evidence>
<reference evidence="4" key="1">
    <citation type="submission" date="2023-08" db="EMBL/GenBank/DDBJ databases">
        <authorList>
            <person name="Alioto T."/>
            <person name="Alioto T."/>
            <person name="Gomez Garrido J."/>
        </authorList>
    </citation>
    <scope>NUCLEOTIDE SEQUENCE</scope>
</reference>
<feature type="repeat" description="ANK" evidence="3">
    <location>
        <begin position="135"/>
        <end position="156"/>
    </location>
</feature>
<dbReference type="Pfam" id="PF12796">
    <property type="entry name" value="Ank_2"/>
    <property type="match status" value="1"/>
</dbReference>